<keyword evidence="12 17" id="KW-0411">Iron-sulfur</keyword>
<dbReference type="GO" id="GO:0008616">
    <property type="term" value="P:tRNA queuosine(34) biosynthetic process"/>
    <property type="evidence" value="ECO:0007669"/>
    <property type="project" value="UniProtKB-UniRule"/>
</dbReference>
<feature type="binding site" evidence="17">
    <location>
        <position position="81"/>
    </location>
    <ligand>
        <name>[4Fe-4S] cluster</name>
        <dbReference type="ChEBI" id="CHEBI:49883"/>
    </ligand>
</feature>
<keyword evidence="13 17" id="KW-1015">Disulfide bond</keyword>
<dbReference type="GO" id="GO:0046872">
    <property type="term" value="F:metal ion binding"/>
    <property type="evidence" value="ECO:0007669"/>
    <property type="project" value="UniProtKB-KW"/>
</dbReference>
<name>A0A933I6W4_UNCT6</name>
<keyword evidence="11 17" id="KW-0408">Iron</keyword>
<keyword evidence="6 17" id="KW-0004">4Fe-4S</keyword>
<evidence type="ECO:0000256" key="8">
    <source>
        <dbReference type="ARBA" id="ARBA00022723"/>
    </source>
</evidence>
<feature type="disulfide bond" description="Redox-active" evidence="17">
    <location>
        <begin position="161"/>
        <end position="163"/>
    </location>
</feature>
<evidence type="ECO:0000256" key="1">
    <source>
        <dbReference type="ARBA" id="ARBA00002268"/>
    </source>
</evidence>
<evidence type="ECO:0000256" key="9">
    <source>
        <dbReference type="ARBA" id="ARBA00022785"/>
    </source>
</evidence>
<evidence type="ECO:0000313" key="18">
    <source>
        <dbReference type="EMBL" id="MBI4725695.1"/>
    </source>
</evidence>
<feature type="binding site" evidence="17">
    <location>
        <position position="10"/>
    </location>
    <ligand>
        <name>[4Fe-4S] cluster</name>
        <dbReference type="ChEBI" id="CHEBI:49883"/>
    </ligand>
</feature>
<dbReference type="AlphaFoldDB" id="A0A933I6W4"/>
<feature type="binding site" evidence="17">
    <location>
        <position position="84"/>
    </location>
    <ligand>
        <name>[4Fe-4S] cluster</name>
        <dbReference type="ChEBI" id="CHEBI:49883"/>
    </ligand>
</feature>
<dbReference type="InterPro" id="IPR003828">
    <property type="entry name" value="QueH"/>
</dbReference>
<comment type="similarity">
    <text evidence="3 17">Belongs to the QueH family.</text>
</comment>
<reference evidence="18" key="1">
    <citation type="submission" date="2020-07" db="EMBL/GenBank/DDBJ databases">
        <title>Huge and variable diversity of episymbiotic CPR bacteria and DPANN archaea in groundwater ecosystems.</title>
        <authorList>
            <person name="He C.Y."/>
            <person name="Keren R."/>
            <person name="Whittaker M."/>
            <person name="Farag I.F."/>
            <person name="Doudna J."/>
            <person name="Cate J.H.D."/>
            <person name="Banfield J.F."/>
        </authorList>
    </citation>
    <scope>NUCLEOTIDE SEQUENCE</scope>
    <source>
        <strain evidence="18">NC_groundwater_1520_Pr4_B-0.1um_53_5</strain>
    </source>
</reference>
<dbReference type="GO" id="GO:0052693">
    <property type="term" value="F:epoxyqueuosine reductase activity"/>
    <property type="evidence" value="ECO:0007669"/>
    <property type="project" value="UniProtKB-UniRule"/>
</dbReference>
<protein>
    <recommendedName>
        <fullName evidence="5 17">Epoxyqueuosine reductase QueH</fullName>
        <ecNumber evidence="4 17">1.17.99.6</ecNumber>
    </recommendedName>
    <alternativeName>
        <fullName evidence="15 17">Queuosine biosynthesis protein QueH</fullName>
    </alternativeName>
</protein>
<evidence type="ECO:0000256" key="7">
    <source>
        <dbReference type="ARBA" id="ARBA00022694"/>
    </source>
</evidence>
<evidence type="ECO:0000256" key="17">
    <source>
        <dbReference type="HAMAP-Rule" id="MF_02089"/>
    </source>
</evidence>
<dbReference type="PANTHER" id="PTHR36701:SF1">
    <property type="entry name" value="EPOXYQUEUOSINE REDUCTASE QUEH"/>
    <property type="match status" value="1"/>
</dbReference>
<dbReference type="PANTHER" id="PTHR36701">
    <property type="entry name" value="EPOXYQUEUOSINE REDUCTASE QUEH"/>
    <property type="match status" value="1"/>
</dbReference>
<evidence type="ECO:0000256" key="14">
    <source>
        <dbReference type="ARBA" id="ARBA00023284"/>
    </source>
</evidence>
<evidence type="ECO:0000256" key="2">
    <source>
        <dbReference type="ARBA" id="ARBA00004691"/>
    </source>
</evidence>
<comment type="caution">
    <text evidence="18">The sequence shown here is derived from an EMBL/GenBank/DDBJ whole genome shotgun (WGS) entry which is preliminary data.</text>
</comment>
<organism evidence="18 19">
    <name type="scientific">candidate division TA06 bacterium</name>
    <dbReference type="NCBI Taxonomy" id="2250710"/>
    <lineage>
        <taxon>Bacteria</taxon>
        <taxon>Bacteria division TA06</taxon>
    </lineage>
</organism>
<comment type="catalytic activity">
    <reaction evidence="16 17">
        <text>epoxyqueuosine(34) in tRNA + AH2 = queuosine(34) in tRNA + A + H2O</text>
        <dbReference type="Rhea" id="RHEA:32159"/>
        <dbReference type="Rhea" id="RHEA-COMP:18571"/>
        <dbReference type="Rhea" id="RHEA-COMP:18582"/>
        <dbReference type="ChEBI" id="CHEBI:13193"/>
        <dbReference type="ChEBI" id="CHEBI:15377"/>
        <dbReference type="ChEBI" id="CHEBI:17499"/>
        <dbReference type="ChEBI" id="CHEBI:194431"/>
        <dbReference type="ChEBI" id="CHEBI:194443"/>
        <dbReference type="EC" id="1.17.99.6"/>
    </reaction>
</comment>
<evidence type="ECO:0000256" key="10">
    <source>
        <dbReference type="ARBA" id="ARBA00023002"/>
    </source>
</evidence>
<evidence type="ECO:0000256" key="6">
    <source>
        <dbReference type="ARBA" id="ARBA00022485"/>
    </source>
</evidence>
<evidence type="ECO:0000313" key="19">
    <source>
        <dbReference type="Proteomes" id="UP000736328"/>
    </source>
</evidence>
<evidence type="ECO:0000256" key="15">
    <source>
        <dbReference type="ARBA" id="ARBA00031446"/>
    </source>
</evidence>
<comment type="function">
    <text evidence="1 17">Catalyzes the conversion of epoxyqueuosine (oQ) to queuosine (Q), which is a hypermodified base found in the wobble positions of tRNA(Asp), tRNA(Asn), tRNA(His) and tRNA(Tyr).</text>
</comment>
<evidence type="ECO:0000256" key="13">
    <source>
        <dbReference type="ARBA" id="ARBA00023157"/>
    </source>
</evidence>
<sequence length="182" mass="21654">MSRLLLHICCAPCLCYPYQILTAEAVDFTGFWYNPNIHPYREYQARLQAVKDFAQGHKMPTAFLNEYPLEQTLDLLSRERCPGCYRIRLEETARQAKAQGFQAFSSTLLYSIYQKHDLIRELGTEIGKRQGVEFFYRDFRTGWEEGRRMSKEQNLYRQKYCGCIFSERDRYLKPKTQNQKSK</sequence>
<dbReference type="Proteomes" id="UP000736328">
    <property type="component" value="Unassembled WGS sequence"/>
</dbReference>
<evidence type="ECO:0000256" key="3">
    <source>
        <dbReference type="ARBA" id="ARBA00008207"/>
    </source>
</evidence>
<evidence type="ECO:0000256" key="5">
    <source>
        <dbReference type="ARBA" id="ARBA00016895"/>
    </source>
</evidence>
<evidence type="ECO:0000256" key="12">
    <source>
        <dbReference type="ARBA" id="ARBA00023014"/>
    </source>
</evidence>
<feature type="binding site" evidence="17">
    <location>
        <position position="9"/>
    </location>
    <ligand>
        <name>[4Fe-4S] cluster</name>
        <dbReference type="ChEBI" id="CHEBI:49883"/>
    </ligand>
</feature>
<dbReference type="EMBL" id="JACQXR010000005">
    <property type="protein sequence ID" value="MBI4725695.1"/>
    <property type="molecule type" value="Genomic_DNA"/>
</dbReference>
<keyword evidence="9 17" id="KW-0671">Queuosine biosynthesis</keyword>
<keyword evidence="10 17" id="KW-0560">Oxidoreductase</keyword>
<proteinExistence type="inferred from homology"/>
<evidence type="ECO:0000256" key="16">
    <source>
        <dbReference type="ARBA" id="ARBA00047415"/>
    </source>
</evidence>
<evidence type="ECO:0000256" key="11">
    <source>
        <dbReference type="ARBA" id="ARBA00023004"/>
    </source>
</evidence>
<evidence type="ECO:0000256" key="4">
    <source>
        <dbReference type="ARBA" id="ARBA00012622"/>
    </source>
</evidence>
<dbReference type="HAMAP" id="MF_02089">
    <property type="entry name" value="QueH"/>
    <property type="match status" value="1"/>
</dbReference>
<dbReference type="EC" id="1.17.99.6" evidence="4 17"/>
<keyword evidence="7 17" id="KW-0819">tRNA processing</keyword>
<keyword evidence="14 17" id="KW-0676">Redox-active center</keyword>
<dbReference type="Pfam" id="PF02677">
    <property type="entry name" value="QueH"/>
    <property type="match status" value="1"/>
</dbReference>
<gene>
    <name evidence="17" type="primary">queH</name>
    <name evidence="18" type="ORF">HY768_00460</name>
</gene>
<dbReference type="GO" id="GO:0051539">
    <property type="term" value="F:4 iron, 4 sulfur cluster binding"/>
    <property type="evidence" value="ECO:0007669"/>
    <property type="project" value="UniProtKB-UniRule"/>
</dbReference>
<comment type="pathway">
    <text evidence="2 17">tRNA modification; tRNA-queuosine biosynthesis.</text>
</comment>
<accession>A0A933I6W4</accession>
<keyword evidence="8 17" id="KW-0479">Metal-binding</keyword>